<dbReference type="PANTHER" id="PTHR43630">
    <property type="entry name" value="POLY-BETA-1,6-N-ACETYL-D-GLUCOSAMINE SYNTHASE"/>
    <property type="match status" value="1"/>
</dbReference>
<dbReference type="HOGENOM" id="CLU_023736_0_0_9"/>
<dbReference type="SUPFAM" id="SSF48452">
    <property type="entry name" value="TPR-like"/>
    <property type="match status" value="1"/>
</dbReference>
<evidence type="ECO:0000313" key="3">
    <source>
        <dbReference type="Proteomes" id="UP000019426"/>
    </source>
</evidence>
<proteinExistence type="predicted"/>
<dbReference type="InterPro" id="IPR001173">
    <property type="entry name" value="Glyco_trans_2-like"/>
</dbReference>
<dbReference type="PATRIC" id="fig|1216932.3.peg.2367"/>
<dbReference type="CDD" id="cd02511">
    <property type="entry name" value="Beta4Glucosyltransferase"/>
    <property type="match status" value="1"/>
</dbReference>
<dbReference type="SUPFAM" id="SSF53448">
    <property type="entry name" value="Nucleotide-diphospho-sugar transferases"/>
    <property type="match status" value="1"/>
</dbReference>
<evidence type="ECO:0000313" key="2">
    <source>
        <dbReference type="EMBL" id="CDM69526.1"/>
    </source>
</evidence>
<dbReference type="eggNOG" id="COG0463">
    <property type="taxonomic scope" value="Bacteria"/>
</dbReference>
<dbReference type="OrthoDB" id="9815923at2"/>
<dbReference type="PANTHER" id="PTHR43630:SF2">
    <property type="entry name" value="GLYCOSYLTRANSFERASE"/>
    <property type="match status" value="1"/>
</dbReference>
<name>W6RXZ3_9CLOT</name>
<dbReference type="EMBL" id="HG917868">
    <property type="protein sequence ID" value="CDM69526.1"/>
    <property type="molecule type" value="Genomic_DNA"/>
</dbReference>
<feature type="domain" description="Glycosyltransferase 2-like" evidence="1">
    <location>
        <begin position="5"/>
        <end position="143"/>
    </location>
</feature>
<dbReference type="AlphaFoldDB" id="W6RXZ3"/>
<organism evidence="2 3">
    <name type="scientific">Clostridium bornimense</name>
    <dbReference type="NCBI Taxonomy" id="1216932"/>
    <lineage>
        <taxon>Bacteria</taxon>
        <taxon>Bacillati</taxon>
        <taxon>Bacillota</taxon>
        <taxon>Clostridia</taxon>
        <taxon>Eubacteriales</taxon>
        <taxon>Clostridiaceae</taxon>
        <taxon>Clostridium</taxon>
    </lineage>
</organism>
<protein>
    <submittedName>
        <fullName evidence="2">Glycosyl transferase family 2</fullName>
    </submittedName>
</protein>
<gene>
    <name evidence="2" type="ORF">CM240_2389</name>
</gene>
<dbReference type="Gene3D" id="1.25.40.10">
    <property type="entry name" value="Tetratricopeptide repeat domain"/>
    <property type="match status" value="1"/>
</dbReference>
<sequence>MNTISLCLIAKNEEEVIGRCIESVIDIIDEIIVVDTGSTDNTIEIAEKYGAKVYNFTWIDDFAAARNYSFSKASKEYIFWLDADDILIPEDKEKLKELKDSLDSTVDAVSMNYVLAVDENNNPVSSLRRNRVVKRKNNFSWIGKVHEYLEVYGNVISSDISILHQKNKPYTDRNLRIYEGMLKNNDEFSPREQFYYANELFDHGRYDEALDMYRKFVDGKKGWVEDVKSALSKIADCYNYKEDKDMEMKALLEAFEYDMPRPDFCCRIAYRFIEQNKYREAIFWYKAAIDTKPDEDNMALINHAYYTWIPYIQLCVCYANLGDFNTSNYYNEKAAEYIPDHPSVLQNREYLKDKINK</sequence>
<dbReference type="Gene3D" id="3.90.550.10">
    <property type="entry name" value="Spore Coat Polysaccharide Biosynthesis Protein SpsA, Chain A"/>
    <property type="match status" value="1"/>
</dbReference>
<keyword evidence="3" id="KW-1185">Reference proteome</keyword>
<keyword evidence="2" id="KW-0808">Transferase</keyword>
<reference evidence="2 3" key="1">
    <citation type="submission" date="2013-11" db="EMBL/GenBank/DDBJ databases">
        <title>Complete genome sequence of Clostridum sp. M2/40.</title>
        <authorList>
            <person name="Wibberg D."/>
            <person name="Puehler A."/>
            <person name="Schlueter A."/>
        </authorList>
    </citation>
    <scope>NUCLEOTIDE SEQUENCE [LARGE SCALE GENOMIC DNA]</scope>
    <source>
        <strain evidence="3">M2/40</strain>
    </source>
</reference>
<dbReference type="Pfam" id="PF00535">
    <property type="entry name" value="Glycos_transf_2"/>
    <property type="match status" value="1"/>
</dbReference>
<dbReference type="InterPro" id="IPR029044">
    <property type="entry name" value="Nucleotide-diphossugar_trans"/>
</dbReference>
<dbReference type="KEGG" id="clt:CM240_2389"/>
<evidence type="ECO:0000259" key="1">
    <source>
        <dbReference type="Pfam" id="PF00535"/>
    </source>
</evidence>
<accession>W6RXZ3</accession>
<dbReference type="RefSeq" id="WP_044039327.1">
    <property type="nucleotide sequence ID" value="NZ_HG917868.1"/>
</dbReference>
<dbReference type="GO" id="GO:0016740">
    <property type="term" value="F:transferase activity"/>
    <property type="evidence" value="ECO:0007669"/>
    <property type="project" value="UniProtKB-KW"/>
</dbReference>
<dbReference type="InterPro" id="IPR011990">
    <property type="entry name" value="TPR-like_helical_dom_sf"/>
</dbReference>
<dbReference type="Proteomes" id="UP000019426">
    <property type="component" value="Chromosome M2/40_rep1"/>
</dbReference>
<dbReference type="STRING" id="1216932.CM240_2389"/>